<dbReference type="EMBL" id="CP022572">
    <property type="protein sequence ID" value="AZU60623.1"/>
    <property type="molecule type" value="Genomic_DNA"/>
</dbReference>
<name>A0A3Q9QWU2_9BACI</name>
<protein>
    <submittedName>
        <fullName evidence="1">Uncharacterized protein</fullName>
    </submittedName>
</protein>
<evidence type="ECO:0000313" key="2">
    <source>
        <dbReference type="Proteomes" id="UP000282892"/>
    </source>
</evidence>
<dbReference type="Proteomes" id="UP000282892">
    <property type="component" value="Chromosome"/>
</dbReference>
<sequence length="65" mass="7409">MPVTVRFCFAQIQVNIEIRSMGAGFIARIQVIYRNLVKGSLLHCPNSYDLLEFGQSKRVALPKNR</sequence>
<reference evidence="1 2" key="1">
    <citation type="submission" date="2017-07" db="EMBL/GenBank/DDBJ databases">
        <title>The complete genome sequence of Bacillus mesonae strain H20-5, an efficient strain improving plant abiotic stress resistance.</title>
        <authorList>
            <person name="Kim S.Y."/>
            <person name="Song H."/>
            <person name="Sang M.K."/>
            <person name="Weon H.-Y."/>
            <person name="Song J."/>
        </authorList>
    </citation>
    <scope>NUCLEOTIDE SEQUENCE [LARGE SCALE GENOMIC DNA]</scope>
    <source>
        <strain evidence="1 2">H20-5</strain>
    </source>
</reference>
<evidence type="ECO:0000313" key="1">
    <source>
        <dbReference type="EMBL" id="AZU60623.1"/>
    </source>
</evidence>
<organism evidence="1 2">
    <name type="scientific">Neobacillus mesonae</name>
    <dbReference type="NCBI Taxonomy" id="1193713"/>
    <lineage>
        <taxon>Bacteria</taxon>
        <taxon>Bacillati</taxon>
        <taxon>Bacillota</taxon>
        <taxon>Bacilli</taxon>
        <taxon>Bacillales</taxon>
        <taxon>Bacillaceae</taxon>
        <taxon>Neobacillus</taxon>
    </lineage>
</organism>
<keyword evidence="2" id="KW-1185">Reference proteome</keyword>
<gene>
    <name evidence="1" type="ORF">CHR53_04735</name>
</gene>
<dbReference type="KEGG" id="nmk:CHR53_04735"/>
<accession>A0A3Q9QWU2</accession>
<dbReference type="AlphaFoldDB" id="A0A3Q9QWU2"/>
<proteinExistence type="predicted"/>